<keyword evidence="2" id="KW-0813">Transport</keyword>
<sequence>MQRLGSTLVQMALRPSLAYRTSKFIPMTIRTQKMCSGSFVFNVETVDEFTEKVVNSPAPVIVDFHADWCGPCRVLGPRLEEKVLGRNGAVVMAKINVDAAGELATDYGITAVPTVMSFKNGERVGMFTGVVDDEQIDDFIDDAINS</sequence>
<dbReference type="PROSITE" id="PS00194">
    <property type="entry name" value="THIOREDOXIN_1"/>
    <property type="match status" value="1"/>
</dbReference>
<keyword evidence="3" id="KW-0249">Electron transport</keyword>
<dbReference type="PRINTS" id="PR00421">
    <property type="entry name" value="THIOREDOXIN"/>
</dbReference>
<organism evidence="7 8">
    <name type="scientific">Oesophagostomum dentatum</name>
    <name type="common">Nodular worm</name>
    <dbReference type="NCBI Taxonomy" id="61180"/>
    <lineage>
        <taxon>Eukaryota</taxon>
        <taxon>Metazoa</taxon>
        <taxon>Ecdysozoa</taxon>
        <taxon>Nematoda</taxon>
        <taxon>Chromadorea</taxon>
        <taxon>Rhabditida</taxon>
        <taxon>Rhabditina</taxon>
        <taxon>Rhabditomorpha</taxon>
        <taxon>Strongyloidea</taxon>
        <taxon>Strongylidae</taxon>
        <taxon>Oesophagostomum</taxon>
    </lineage>
</organism>
<dbReference type="InterPro" id="IPR017937">
    <property type="entry name" value="Thioredoxin_CS"/>
</dbReference>
<dbReference type="OrthoDB" id="19690at2759"/>
<dbReference type="Gene3D" id="3.40.30.10">
    <property type="entry name" value="Glutaredoxin"/>
    <property type="match status" value="1"/>
</dbReference>
<name>A0A0B1T1X2_OESDE</name>
<evidence type="ECO:0000313" key="7">
    <source>
        <dbReference type="EMBL" id="KHJ89787.1"/>
    </source>
</evidence>
<dbReference type="PROSITE" id="PS51352">
    <property type="entry name" value="THIOREDOXIN_2"/>
    <property type="match status" value="1"/>
</dbReference>
<dbReference type="GO" id="GO:0005739">
    <property type="term" value="C:mitochondrion"/>
    <property type="evidence" value="ECO:0007669"/>
    <property type="project" value="TreeGrafter"/>
</dbReference>
<dbReference type="EMBL" id="KN553768">
    <property type="protein sequence ID" value="KHJ89787.1"/>
    <property type="molecule type" value="Genomic_DNA"/>
</dbReference>
<dbReference type="PANTHER" id="PTHR43601:SF3">
    <property type="entry name" value="THIOREDOXIN, MITOCHONDRIAL"/>
    <property type="match status" value="1"/>
</dbReference>
<dbReference type="NCBIfam" id="TIGR01068">
    <property type="entry name" value="thioredoxin"/>
    <property type="match status" value="1"/>
</dbReference>
<evidence type="ECO:0000259" key="6">
    <source>
        <dbReference type="PROSITE" id="PS51352"/>
    </source>
</evidence>
<dbReference type="InterPro" id="IPR036249">
    <property type="entry name" value="Thioredoxin-like_sf"/>
</dbReference>
<accession>A0A0B1T1X2</accession>
<evidence type="ECO:0000256" key="1">
    <source>
        <dbReference type="ARBA" id="ARBA00008987"/>
    </source>
</evidence>
<protein>
    <submittedName>
        <fullName evidence="7">Putative thioredoxin</fullName>
    </submittedName>
</protein>
<keyword evidence="4" id="KW-1015">Disulfide bond</keyword>
<dbReference type="InterPro" id="IPR013766">
    <property type="entry name" value="Thioredoxin_domain"/>
</dbReference>
<dbReference type="AlphaFoldDB" id="A0A0B1T1X2"/>
<evidence type="ECO:0000256" key="2">
    <source>
        <dbReference type="ARBA" id="ARBA00022448"/>
    </source>
</evidence>
<dbReference type="GO" id="GO:0015035">
    <property type="term" value="F:protein-disulfide reductase activity"/>
    <property type="evidence" value="ECO:0007669"/>
    <property type="project" value="InterPro"/>
</dbReference>
<evidence type="ECO:0000313" key="8">
    <source>
        <dbReference type="Proteomes" id="UP000053660"/>
    </source>
</evidence>
<dbReference type="Pfam" id="PF00085">
    <property type="entry name" value="Thioredoxin"/>
    <property type="match status" value="1"/>
</dbReference>
<evidence type="ECO:0000256" key="3">
    <source>
        <dbReference type="ARBA" id="ARBA00022982"/>
    </source>
</evidence>
<dbReference type="PANTHER" id="PTHR43601">
    <property type="entry name" value="THIOREDOXIN, MITOCHONDRIAL"/>
    <property type="match status" value="1"/>
</dbReference>
<dbReference type="SUPFAM" id="SSF52833">
    <property type="entry name" value="Thioredoxin-like"/>
    <property type="match status" value="1"/>
</dbReference>
<dbReference type="GO" id="GO:0045454">
    <property type="term" value="P:cell redox homeostasis"/>
    <property type="evidence" value="ECO:0007669"/>
    <property type="project" value="TreeGrafter"/>
</dbReference>
<dbReference type="FunFam" id="3.40.30.10:FF:000001">
    <property type="entry name" value="Thioredoxin"/>
    <property type="match status" value="1"/>
</dbReference>
<reference evidence="7 8" key="1">
    <citation type="submission" date="2014-03" db="EMBL/GenBank/DDBJ databases">
        <title>Draft genome of the hookworm Oesophagostomum dentatum.</title>
        <authorList>
            <person name="Mitreva M."/>
        </authorList>
    </citation>
    <scope>NUCLEOTIDE SEQUENCE [LARGE SCALE GENOMIC DNA]</scope>
    <source>
        <strain evidence="7 8">OD-Hann</strain>
    </source>
</reference>
<keyword evidence="8" id="KW-1185">Reference proteome</keyword>
<dbReference type="Proteomes" id="UP000053660">
    <property type="component" value="Unassembled WGS sequence"/>
</dbReference>
<evidence type="ECO:0000256" key="4">
    <source>
        <dbReference type="ARBA" id="ARBA00023157"/>
    </source>
</evidence>
<keyword evidence="5" id="KW-0676">Redox-active center</keyword>
<proteinExistence type="inferred from homology"/>
<dbReference type="CDD" id="cd02947">
    <property type="entry name" value="TRX_family"/>
    <property type="match status" value="1"/>
</dbReference>
<gene>
    <name evidence="7" type="ORF">OESDEN_10378</name>
</gene>
<feature type="domain" description="Thioredoxin" evidence="6">
    <location>
        <begin position="2"/>
        <end position="145"/>
    </location>
</feature>
<dbReference type="InterPro" id="IPR005746">
    <property type="entry name" value="Thioredoxin"/>
</dbReference>
<comment type="similarity">
    <text evidence="1">Belongs to the thioredoxin family.</text>
</comment>
<evidence type="ECO:0000256" key="5">
    <source>
        <dbReference type="ARBA" id="ARBA00023284"/>
    </source>
</evidence>